<dbReference type="RefSeq" id="WP_125322329.1">
    <property type="nucleotide sequence ID" value="NZ_AP024891.1"/>
</dbReference>
<evidence type="ECO:0000313" key="1">
    <source>
        <dbReference type="EMBL" id="RSD30470.1"/>
    </source>
</evidence>
<organism evidence="1 2">
    <name type="scientific">Vibrio pectenicida</name>
    <dbReference type="NCBI Taxonomy" id="62763"/>
    <lineage>
        <taxon>Bacteria</taxon>
        <taxon>Pseudomonadati</taxon>
        <taxon>Pseudomonadota</taxon>
        <taxon>Gammaproteobacteria</taxon>
        <taxon>Vibrionales</taxon>
        <taxon>Vibrionaceae</taxon>
        <taxon>Vibrio</taxon>
    </lineage>
</organism>
<dbReference type="EMBL" id="RSFA01000066">
    <property type="protein sequence ID" value="RSD30470.1"/>
    <property type="molecule type" value="Genomic_DNA"/>
</dbReference>
<comment type="caution">
    <text evidence="1">The sequence shown here is derived from an EMBL/GenBank/DDBJ whole genome shotgun (WGS) entry which is preliminary data.</text>
</comment>
<dbReference type="OrthoDB" id="5563425at2"/>
<sequence length="195" mass="22369">MNACPLIEWEEGLYLDAFVTDKDHHVQFLSLWGRDGLVQHFLASLTLPMSEGGLKVKTLTLSDSRRFILDFAKAKQLKKHTTRLDKYSEVGEWVHLWLYDESLNQLQGQSLTLLTQMPLSWSLLWPTVKQVCHLPLLDGWQVPLGRLLDDYWTTLPSFGVCGTQLSLPIEEIEPLVMQGIQSLQLQFDSVEEECL</sequence>
<evidence type="ECO:0000313" key="2">
    <source>
        <dbReference type="Proteomes" id="UP000269041"/>
    </source>
</evidence>
<keyword evidence="2" id="KW-1185">Reference proteome</keyword>
<dbReference type="AlphaFoldDB" id="A0A3R9L0W3"/>
<proteinExistence type="predicted"/>
<accession>A0A3R9L0W3</accession>
<name>A0A3R9L0W3_9VIBR</name>
<protein>
    <submittedName>
        <fullName evidence="1">Uncharacterized protein</fullName>
    </submittedName>
</protein>
<dbReference type="Proteomes" id="UP000269041">
    <property type="component" value="Unassembled WGS sequence"/>
</dbReference>
<gene>
    <name evidence="1" type="ORF">EJA03_13830</name>
</gene>
<reference evidence="1 2" key="1">
    <citation type="submission" date="2018-12" db="EMBL/GenBank/DDBJ databases">
        <title>Genomic taxonomy of the Vibrionaceae family.</title>
        <authorList>
            <person name="Gomez-Gil B."/>
            <person name="Enciso-Ibarra K."/>
        </authorList>
    </citation>
    <scope>NUCLEOTIDE SEQUENCE [LARGE SCALE GENOMIC DNA]</scope>
    <source>
        <strain evidence="1 2">CAIM 594</strain>
    </source>
</reference>